<dbReference type="InterPro" id="IPR027417">
    <property type="entry name" value="P-loop_NTPase"/>
</dbReference>
<gene>
    <name evidence="6" type="ORF">SmB9_20730</name>
</gene>
<feature type="domain" description="HTH luxR-type" evidence="5">
    <location>
        <begin position="827"/>
        <end position="891"/>
    </location>
</feature>
<evidence type="ECO:0000259" key="5">
    <source>
        <dbReference type="PROSITE" id="PS50043"/>
    </source>
</evidence>
<dbReference type="Pfam" id="PF25873">
    <property type="entry name" value="WHD_MalT"/>
    <property type="match status" value="1"/>
</dbReference>
<protein>
    <recommendedName>
        <fullName evidence="5">HTH luxR-type domain-containing protein</fullName>
    </recommendedName>
</protein>
<keyword evidence="1" id="KW-0805">Transcription regulation</keyword>
<dbReference type="InterPro" id="IPR000792">
    <property type="entry name" value="Tscrpt_reg_LuxR_C"/>
</dbReference>
<dbReference type="PANTHER" id="PTHR44688">
    <property type="entry name" value="DNA-BINDING TRANSCRIPTIONAL ACTIVATOR DEVR_DOSR"/>
    <property type="match status" value="1"/>
</dbReference>
<dbReference type="InterPro" id="IPR036388">
    <property type="entry name" value="WH-like_DNA-bd_sf"/>
</dbReference>
<dbReference type="RefSeq" id="WP_126494705.1">
    <property type="nucleotide sequence ID" value="NZ_AP018711.1"/>
</dbReference>
<dbReference type="AlphaFoldDB" id="A0AAD1D608"/>
<keyword evidence="3" id="KW-0804">Transcription</keyword>
<dbReference type="Gene3D" id="1.25.40.10">
    <property type="entry name" value="Tetratricopeptide repeat domain"/>
    <property type="match status" value="1"/>
</dbReference>
<dbReference type="GO" id="GO:0006355">
    <property type="term" value="P:regulation of DNA-templated transcription"/>
    <property type="evidence" value="ECO:0007669"/>
    <property type="project" value="InterPro"/>
</dbReference>
<organism evidence="6 7">
    <name type="scientific">Sphingosinicella microcystinivorans</name>
    <dbReference type="NCBI Taxonomy" id="335406"/>
    <lineage>
        <taxon>Bacteria</taxon>
        <taxon>Pseudomonadati</taxon>
        <taxon>Pseudomonadota</taxon>
        <taxon>Alphaproteobacteria</taxon>
        <taxon>Sphingomonadales</taxon>
        <taxon>Sphingosinicellaceae</taxon>
        <taxon>Sphingosinicella</taxon>
    </lineage>
</organism>
<dbReference type="SMART" id="SM00421">
    <property type="entry name" value="HTH_LUXR"/>
    <property type="match status" value="1"/>
</dbReference>
<name>A0AAD1D608_SPHMI</name>
<dbReference type="Gene3D" id="3.40.50.300">
    <property type="entry name" value="P-loop containing nucleotide triphosphate hydrolases"/>
    <property type="match status" value="1"/>
</dbReference>
<dbReference type="GO" id="GO:0003677">
    <property type="term" value="F:DNA binding"/>
    <property type="evidence" value="ECO:0007669"/>
    <property type="project" value="UniProtKB-KW"/>
</dbReference>
<dbReference type="Pfam" id="PF13191">
    <property type="entry name" value="AAA_16"/>
    <property type="match status" value="1"/>
</dbReference>
<proteinExistence type="predicted"/>
<dbReference type="EMBL" id="AP018711">
    <property type="protein sequence ID" value="BBE34415.1"/>
    <property type="molecule type" value="Genomic_DNA"/>
</dbReference>
<dbReference type="PROSITE" id="PS50043">
    <property type="entry name" value="HTH_LUXR_2"/>
    <property type="match status" value="1"/>
</dbReference>
<dbReference type="SUPFAM" id="SSF46894">
    <property type="entry name" value="C-terminal effector domain of the bipartite response regulators"/>
    <property type="match status" value="1"/>
</dbReference>
<keyword evidence="2" id="KW-0238">DNA-binding</keyword>
<feature type="region of interest" description="Disordered" evidence="4">
    <location>
        <begin position="1"/>
        <end position="28"/>
    </location>
</feature>
<dbReference type="PRINTS" id="PR00038">
    <property type="entry name" value="HTHLUXR"/>
</dbReference>
<evidence type="ECO:0000256" key="2">
    <source>
        <dbReference type="ARBA" id="ARBA00023125"/>
    </source>
</evidence>
<dbReference type="SUPFAM" id="SSF52540">
    <property type="entry name" value="P-loop containing nucleoside triphosphate hydrolases"/>
    <property type="match status" value="1"/>
</dbReference>
<dbReference type="InterPro" id="IPR016032">
    <property type="entry name" value="Sig_transdc_resp-reg_C-effctor"/>
</dbReference>
<dbReference type="InterPro" id="IPR041664">
    <property type="entry name" value="AAA_16"/>
</dbReference>
<dbReference type="Proteomes" id="UP000275727">
    <property type="component" value="Chromosome"/>
</dbReference>
<dbReference type="PANTHER" id="PTHR44688:SF16">
    <property type="entry name" value="DNA-BINDING TRANSCRIPTIONAL ACTIVATOR DEVR_DOSR"/>
    <property type="match status" value="1"/>
</dbReference>
<dbReference type="KEGG" id="smic:SmB9_20730"/>
<evidence type="ECO:0000256" key="1">
    <source>
        <dbReference type="ARBA" id="ARBA00023015"/>
    </source>
</evidence>
<evidence type="ECO:0000313" key="6">
    <source>
        <dbReference type="EMBL" id="BBE34415.1"/>
    </source>
</evidence>
<reference evidence="6 7" key="1">
    <citation type="submission" date="2018-06" db="EMBL/GenBank/DDBJ databases">
        <title>Complete Genome Sequence of the Microcystin-Degrading Bacterium Sphingosinicella microcystinivorans Strain B-9.</title>
        <authorList>
            <person name="Jin H."/>
            <person name="Nishizawa T."/>
            <person name="Guo Y."/>
            <person name="Nishizawa A."/>
            <person name="Park H."/>
            <person name="Kato H."/>
            <person name="Tsuji K."/>
            <person name="Harada K."/>
        </authorList>
    </citation>
    <scope>NUCLEOTIDE SEQUENCE [LARGE SCALE GENOMIC DNA]</scope>
    <source>
        <strain evidence="6 7">B9</strain>
    </source>
</reference>
<evidence type="ECO:0000256" key="4">
    <source>
        <dbReference type="SAM" id="MobiDB-lite"/>
    </source>
</evidence>
<accession>A0AAD1D608</accession>
<evidence type="ECO:0000313" key="7">
    <source>
        <dbReference type="Proteomes" id="UP000275727"/>
    </source>
</evidence>
<feature type="compositionally biased region" description="Basic and acidic residues" evidence="4">
    <location>
        <begin position="1"/>
        <end position="18"/>
    </location>
</feature>
<dbReference type="InterPro" id="IPR059106">
    <property type="entry name" value="WHD_MalT"/>
</dbReference>
<dbReference type="Gene3D" id="1.10.10.10">
    <property type="entry name" value="Winged helix-like DNA-binding domain superfamily/Winged helix DNA-binding domain"/>
    <property type="match status" value="1"/>
</dbReference>
<dbReference type="Pfam" id="PF00196">
    <property type="entry name" value="GerE"/>
    <property type="match status" value="1"/>
</dbReference>
<dbReference type="InterPro" id="IPR011990">
    <property type="entry name" value="TPR-like_helical_dom_sf"/>
</dbReference>
<evidence type="ECO:0000256" key="3">
    <source>
        <dbReference type="ARBA" id="ARBA00023163"/>
    </source>
</evidence>
<dbReference type="CDD" id="cd06170">
    <property type="entry name" value="LuxR_C_like"/>
    <property type="match status" value="1"/>
</dbReference>
<sequence>MNEAAEPRETERSGARERASRRRLRPPVQRAPLATRELVLRSLDVARAGKLTIVVGPRGYGKSTALGQWWHRLTQQGIAAAWYTASDLDREPDVFLEMIARSLAAAGVEMGDAVRPKTGDSPAATMLDAILLQLDRDERPIVLIIDDFDRVDHPAIARLVEEMTDALPDWVHLVLATRRKPSLAVSVLRTQGIVRIIDPAELRLSDAELGEALGLPADAPELAAIAEQTEGWPVAVQLYRLWRGRMGVSARMPRFSGQVDEVADYLAEQVFAMLAEHSQTLLTELSPFDYVEASLADYVRDRRDSAALLEEVEAELPTLVQRTESEGEPAWRLHPLLSDYAQARLNRSPDHAARLHRRAADWLWQQQRYAASVRHYDLAGDRATMMETLGGIPFILIFLTYGASELRAILRETPQEVLEAQPRLQLMAALAHFKAGYFGEASNWLRRIRESTGGFLDDPTGHGEQLELEGHALDLLFECYINGIAPTREAEVDRERALAPDMPLFWAWCENTMVVMYQMRGDLHAAHQSVIRTRETYQAIGMLPFAEQHLTTHDVLIALAHGSLKTASELAAATLRRRGAGGIEVTVTATARMALASVDYLRHYRESAADLVRVAFDQFGAGEAWYDQYAVTWPIIVDVAWRRSGLPAALRVIAELRTRLGNQGLLCVTDLLKSLEAIYRFRSGGIDSAEAIARTLAVDAGHVPWRTRDLAMQARILIDLARGRVAAAGEGARAMIEEGRTGERLVTMVKGYVLLSLVRDRLGDEAGADEAMVTAVHHAFAEEILSPFVEEGSAVRAIMERIAKRAASPLEQHHAETVLRALKAKPQYLSPDALNDRESEIVAHLAEGASNKLIARRLGLTENTIKFHLKKIYAKLGVSSRKAAVARAQEK</sequence>